<dbReference type="InterPro" id="IPR000601">
    <property type="entry name" value="PKD_dom"/>
</dbReference>
<comment type="caution">
    <text evidence="2">The sequence shown here is derived from an EMBL/GenBank/DDBJ whole genome shotgun (WGS) entry which is preliminary data.</text>
</comment>
<reference evidence="2 3" key="1">
    <citation type="submission" date="2018-12" db="EMBL/GenBank/DDBJ databases">
        <title>Hymenobacter gummosus sp. nov., isolated from a spring.</title>
        <authorList>
            <person name="Nie L."/>
        </authorList>
    </citation>
    <scope>NUCLEOTIDE SEQUENCE [LARGE SCALE GENOMIC DNA]</scope>
    <source>
        <strain evidence="2 3">KCTC 52166</strain>
    </source>
</reference>
<name>A0A431U815_9BACT</name>
<dbReference type="Gene3D" id="2.60.40.10">
    <property type="entry name" value="Immunoglobulins"/>
    <property type="match status" value="2"/>
</dbReference>
<dbReference type="InterPro" id="IPR022409">
    <property type="entry name" value="PKD/Chitinase_dom"/>
</dbReference>
<dbReference type="InterPro" id="IPR013783">
    <property type="entry name" value="Ig-like_fold"/>
</dbReference>
<feature type="domain" description="PKD" evidence="1">
    <location>
        <begin position="113"/>
        <end position="146"/>
    </location>
</feature>
<dbReference type="Pfam" id="PF18911">
    <property type="entry name" value="PKD_4"/>
    <property type="match status" value="1"/>
</dbReference>
<protein>
    <submittedName>
        <fullName evidence="2">PKD domain-containing protein</fullName>
    </submittedName>
</protein>
<evidence type="ECO:0000313" key="2">
    <source>
        <dbReference type="EMBL" id="RTQ52612.1"/>
    </source>
</evidence>
<dbReference type="PROSITE" id="PS50093">
    <property type="entry name" value="PKD"/>
    <property type="match status" value="1"/>
</dbReference>
<evidence type="ECO:0000259" key="1">
    <source>
        <dbReference type="PROSITE" id="PS50093"/>
    </source>
</evidence>
<dbReference type="EMBL" id="RXOF01000002">
    <property type="protein sequence ID" value="RTQ52612.1"/>
    <property type="molecule type" value="Genomic_DNA"/>
</dbReference>
<evidence type="ECO:0000313" key="3">
    <source>
        <dbReference type="Proteomes" id="UP000282184"/>
    </source>
</evidence>
<proteinExistence type="predicted"/>
<dbReference type="OrthoDB" id="856086at2"/>
<accession>A0A431U815</accession>
<sequence length="403" mass="45435">MAAGTWNADNDPDNHFIADDLLRTFLNDKGEYKIGNTIYIFPTESKYIEITDNDWAALDDYHADNPGFFARATVKLHTLFPTVAEVGGCSDFTVRRVSSRYYEFDPINRYAGATYAWDFGDGTTSNQMAPGHTYATEGAYTVTVTVRGVQCTGSTLRVVRTPNAACSTSIPSSAVSFTHSVNEQTLTFTLQQVNATYTYQWDYGDHSIIEPARRITSPTFIHTYPNSDEDEEYFVVLTVRNPQGCILQSAPYRVVVPKINCKKPGFTIHERGDERDFGTNNDKKFKSVIWATCYPLYRYVGVKTKSFRKRNNRWQDYNVASIGAEICGSFINFQGQPSGASCTALGPTSFGCRRDNDTNDDKVKHDYNIGRPYGLLMRSLTSNHYVVDNGVRYDYQMTYPINP</sequence>
<organism evidence="2 3">
    <name type="scientific">Hymenobacter gummosus</name>
    <dbReference type="NCBI Taxonomy" id="1776032"/>
    <lineage>
        <taxon>Bacteria</taxon>
        <taxon>Pseudomonadati</taxon>
        <taxon>Bacteroidota</taxon>
        <taxon>Cytophagia</taxon>
        <taxon>Cytophagales</taxon>
        <taxon>Hymenobacteraceae</taxon>
        <taxon>Hymenobacter</taxon>
    </lineage>
</organism>
<dbReference type="AlphaFoldDB" id="A0A431U815"/>
<gene>
    <name evidence="2" type="ORF">EJV47_05655</name>
</gene>
<dbReference type="InterPro" id="IPR035986">
    <property type="entry name" value="PKD_dom_sf"/>
</dbReference>
<dbReference type="Proteomes" id="UP000282184">
    <property type="component" value="Unassembled WGS sequence"/>
</dbReference>
<keyword evidence="3" id="KW-1185">Reference proteome</keyword>
<dbReference type="CDD" id="cd00146">
    <property type="entry name" value="PKD"/>
    <property type="match status" value="1"/>
</dbReference>
<dbReference type="SMART" id="SM00089">
    <property type="entry name" value="PKD"/>
    <property type="match status" value="2"/>
</dbReference>
<dbReference type="SUPFAM" id="SSF49299">
    <property type="entry name" value="PKD domain"/>
    <property type="match status" value="2"/>
</dbReference>